<keyword evidence="4 10" id="KW-0472">Membrane</keyword>
<dbReference type="GO" id="GO:0022857">
    <property type="term" value="F:transmembrane transporter activity"/>
    <property type="evidence" value="ECO:0007669"/>
    <property type="project" value="InterPro"/>
</dbReference>
<dbReference type="SUPFAM" id="SSF103473">
    <property type="entry name" value="MFS general substrate transporter"/>
    <property type="match status" value="1"/>
</dbReference>
<keyword evidence="13" id="KW-1185">Reference proteome</keyword>
<keyword evidence="3 10" id="KW-1133">Transmembrane helix</keyword>
<feature type="transmembrane region" description="Helical" evidence="10">
    <location>
        <begin position="487"/>
        <end position="506"/>
    </location>
</feature>
<feature type="compositionally biased region" description="Polar residues" evidence="9">
    <location>
        <begin position="83"/>
        <end position="96"/>
    </location>
</feature>
<feature type="transmembrane region" description="Helical" evidence="10">
    <location>
        <begin position="527"/>
        <end position="546"/>
    </location>
</feature>
<evidence type="ECO:0000256" key="8">
    <source>
        <dbReference type="ARBA" id="ARBA00077167"/>
    </source>
</evidence>
<evidence type="ECO:0000313" key="12">
    <source>
        <dbReference type="EMBL" id="USW52683.1"/>
    </source>
</evidence>
<feature type="transmembrane region" description="Helical" evidence="10">
    <location>
        <begin position="375"/>
        <end position="401"/>
    </location>
</feature>
<dbReference type="OrthoDB" id="446368at2759"/>
<feature type="region of interest" description="Disordered" evidence="9">
    <location>
        <begin position="1"/>
        <end position="203"/>
    </location>
</feature>
<dbReference type="PANTHER" id="PTHR23502">
    <property type="entry name" value="MAJOR FACILITATOR SUPERFAMILY"/>
    <property type="match status" value="1"/>
</dbReference>
<evidence type="ECO:0000256" key="10">
    <source>
        <dbReference type="SAM" id="Phobius"/>
    </source>
</evidence>
<feature type="transmembrane region" description="Helical" evidence="10">
    <location>
        <begin position="620"/>
        <end position="642"/>
    </location>
</feature>
<dbReference type="EMBL" id="CP099421">
    <property type="protein sequence ID" value="USW52683.1"/>
    <property type="molecule type" value="Genomic_DNA"/>
</dbReference>
<evidence type="ECO:0000256" key="3">
    <source>
        <dbReference type="ARBA" id="ARBA00022989"/>
    </source>
</evidence>
<dbReference type="AlphaFoldDB" id="A0A9Q9EKS6"/>
<reference evidence="12" key="1">
    <citation type="submission" date="2022-06" db="EMBL/GenBank/DDBJ databases">
        <title>Complete genome sequences of two strains of the flax pathogen Septoria linicola.</title>
        <authorList>
            <person name="Lapalu N."/>
            <person name="Simon A."/>
            <person name="Demenou B."/>
            <person name="Paumier D."/>
            <person name="Guillot M.-P."/>
            <person name="Gout L."/>
            <person name="Valade R."/>
        </authorList>
    </citation>
    <scope>NUCLEOTIDE SEQUENCE</scope>
    <source>
        <strain evidence="12">SE15195</strain>
    </source>
</reference>
<evidence type="ECO:0000256" key="5">
    <source>
        <dbReference type="ARBA" id="ARBA00038347"/>
    </source>
</evidence>
<dbReference type="PROSITE" id="PS50850">
    <property type="entry name" value="MFS"/>
    <property type="match status" value="1"/>
</dbReference>
<dbReference type="InterPro" id="IPR036259">
    <property type="entry name" value="MFS_trans_sf"/>
</dbReference>
<feature type="transmembrane region" description="Helical" evidence="10">
    <location>
        <begin position="448"/>
        <end position="467"/>
    </location>
</feature>
<evidence type="ECO:0000259" key="11">
    <source>
        <dbReference type="PROSITE" id="PS50850"/>
    </source>
</evidence>
<feature type="transmembrane region" description="Helical" evidence="10">
    <location>
        <begin position="558"/>
        <end position="579"/>
    </location>
</feature>
<feature type="compositionally biased region" description="Acidic residues" evidence="9">
    <location>
        <begin position="183"/>
        <end position="203"/>
    </location>
</feature>
<feature type="compositionally biased region" description="Basic and acidic residues" evidence="9">
    <location>
        <begin position="124"/>
        <end position="182"/>
    </location>
</feature>
<dbReference type="InterPro" id="IPR011701">
    <property type="entry name" value="MFS"/>
</dbReference>
<feature type="compositionally biased region" description="Polar residues" evidence="9">
    <location>
        <begin position="1"/>
        <end position="18"/>
    </location>
</feature>
<feature type="transmembrane region" description="Helical" evidence="10">
    <location>
        <begin position="312"/>
        <end position="333"/>
    </location>
</feature>
<feature type="compositionally biased region" description="Polar residues" evidence="9">
    <location>
        <begin position="46"/>
        <end position="59"/>
    </location>
</feature>
<proteinExistence type="inferred from homology"/>
<comment type="function">
    <text evidence="6">MFS transporter; part of the gene cluster that mediates the biosynthesis of cercosporin, a light-activated, non-host-selective toxin. The perylenequinone chromophore of cercosporin absorbs light energy to attain an electronically-activated triplet state and produces active oxygen species such as the hydroxyl radical, superoxide, hydrogen peroxide or singlet oxygen upon reaction with oxygen molecules. These reactive oxygen species cause damage to various cellular components including lipids, proteins and nucleic acids. Responsible for secretion and accumulation of cercosporin, but does not play any roles in self-protection against the toxicity of cercosporin.</text>
</comment>
<dbReference type="CDD" id="cd17323">
    <property type="entry name" value="MFS_Tpo1_MDR_like"/>
    <property type="match status" value="1"/>
</dbReference>
<comment type="subcellular location">
    <subcellularLocation>
        <location evidence="1">Membrane</location>
        <topology evidence="1">Multi-pass membrane protein</topology>
    </subcellularLocation>
</comment>
<dbReference type="PANTHER" id="PTHR23502:SF47">
    <property type="entry name" value="MAJOR FACILITATOR SUPERFAMILY (MFS) PROFILE DOMAIN-CONTAINING PROTEIN-RELATED"/>
    <property type="match status" value="1"/>
</dbReference>
<dbReference type="InterPro" id="IPR020846">
    <property type="entry name" value="MFS_dom"/>
</dbReference>
<dbReference type="Gene3D" id="1.20.1250.20">
    <property type="entry name" value="MFS general substrate transporter like domains"/>
    <property type="match status" value="1"/>
</dbReference>
<dbReference type="Proteomes" id="UP001056384">
    <property type="component" value="Chromosome 4"/>
</dbReference>
<feature type="compositionally biased region" description="Basic and acidic residues" evidence="9">
    <location>
        <begin position="19"/>
        <end position="28"/>
    </location>
</feature>
<dbReference type="Pfam" id="PF07690">
    <property type="entry name" value="MFS_1"/>
    <property type="match status" value="1"/>
</dbReference>
<accession>A0A9Q9EKS6</accession>
<evidence type="ECO:0000256" key="4">
    <source>
        <dbReference type="ARBA" id="ARBA00023136"/>
    </source>
</evidence>
<feature type="transmembrane region" description="Helical" evidence="10">
    <location>
        <begin position="340"/>
        <end position="363"/>
    </location>
</feature>
<feature type="compositionally biased region" description="Low complexity" evidence="9">
    <location>
        <begin position="62"/>
        <end position="73"/>
    </location>
</feature>
<evidence type="ECO:0000256" key="2">
    <source>
        <dbReference type="ARBA" id="ARBA00022692"/>
    </source>
</evidence>
<evidence type="ECO:0000256" key="1">
    <source>
        <dbReference type="ARBA" id="ARBA00004141"/>
    </source>
</evidence>
<feature type="transmembrane region" description="Helical" evidence="10">
    <location>
        <begin position="215"/>
        <end position="240"/>
    </location>
</feature>
<evidence type="ECO:0000256" key="7">
    <source>
        <dbReference type="ARBA" id="ARBA00069139"/>
    </source>
</evidence>
<dbReference type="GO" id="GO:0005886">
    <property type="term" value="C:plasma membrane"/>
    <property type="evidence" value="ECO:0007669"/>
    <property type="project" value="TreeGrafter"/>
</dbReference>
<gene>
    <name evidence="12" type="ORF">Slin15195_G060020</name>
</gene>
<organism evidence="12 13">
    <name type="scientific">Septoria linicola</name>
    <dbReference type="NCBI Taxonomy" id="215465"/>
    <lineage>
        <taxon>Eukaryota</taxon>
        <taxon>Fungi</taxon>
        <taxon>Dikarya</taxon>
        <taxon>Ascomycota</taxon>
        <taxon>Pezizomycotina</taxon>
        <taxon>Dothideomycetes</taxon>
        <taxon>Dothideomycetidae</taxon>
        <taxon>Mycosphaerellales</taxon>
        <taxon>Mycosphaerellaceae</taxon>
        <taxon>Septoria</taxon>
    </lineage>
</organism>
<evidence type="ECO:0000256" key="9">
    <source>
        <dbReference type="SAM" id="MobiDB-lite"/>
    </source>
</evidence>
<name>A0A9Q9EKS6_9PEZI</name>
<comment type="similarity">
    <text evidence="5">Belongs to the major facilitator superfamily. CAR1 family.</text>
</comment>
<keyword evidence="2 10" id="KW-0812">Transmembrane</keyword>
<protein>
    <recommendedName>
        <fullName evidence="7">Cercosporin MFS transporter CTB4</fullName>
    </recommendedName>
    <alternativeName>
        <fullName evidence="8">Cercosporin toxin biosynthesis cluster protein 4</fullName>
    </alternativeName>
</protein>
<dbReference type="FunFam" id="1.20.1250.20:FF:000011">
    <property type="entry name" value="MFS multidrug transporter, putative"/>
    <property type="match status" value="1"/>
</dbReference>
<feature type="transmembrane region" description="Helical" evidence="10">
    <location>
        <begin position="283"/>
        <end position="300"/>
    </location>
</feature>
<evidence type="ECO:0000256" key="6">
    <source>
        <dbReference type="ARBA" id="ARBA00053977"/>
    </source>
</evidence>
<feature type="transmembrane region" description="Helical" evidence="10">
    <location>
        <begin position="252"/>
        <end position="271"/>
    </location>
</feature>
<evidence type="ECO:0000313" key="13">
    <source>
        <dbReference type="Proteomes" id="UP001056384"/>
    </source>
</evidence>
<feature type="domain" description="Major facilitator superfamily (MFS) profile" evidence="11">
    <location>
        <begin position="217"/>
        <end position="648"/>
    </location>
</feature>
<sequence length="655" mass="71635">MLDSSQPVALPTSYAQQPSREDMLRSESGRPMTGEDGSVQWVRPSSEASRPLPTSSAEHVQSRSSGAGSGKARSSIDHFRPSSEGQQPSANWTTWAKSDEAQSPPVPQIPDRFSSISTPGYSGDRQRSSMEKEKDSDSDTPSGDHRPDPAAHPAHHDSDVDIEKQALGKEAGDGKDQEKSNEGGDEEEEEDPNLVDWDGPDDPENPMNFKPFRKWCIAISMGMMTLVVTFASSVFSSATMATAMQFGVSSEVMILGVSLFVLGFAAGPIVFGPFSEILGRKPPLFVGYAIFAIFQIPVAVATNLQTIMICRFFGGFFASAPLAVVGGALADFFDPINRGVAMTLFGASTFIGPTLGPIMGGFITMSYLGWRWTQWITLIMAALFGTIGFLVIPETLAPVLLQKKAKKLKYQTKNWALHAKADEKEINLKELADKYLLKPFKMLALEPILILITVYISLIYGIIYGFFEVFPVSFQEERGYNLGVGSLPFLAVQVGVVLGALLTSFITKTRTKKIFDKEGTIVPEERLIPMIIGGALLPIGLFWFGWTSSNHISPWPQIIAAVPIGMGILMIFLQGLNYLIDVYKVNANSAIAANTFFRSWVGAGFPMFATPMFHNLGVPWAMSLLGFLCVALFPVPILYFFYGARIRKLSKFTSD</sequence>
<feature type="transmembrane region" description="Helical" evidence="10">
    <location>
        <begin position="591"/>
        <end position="614"/>
    </location>
</feature>